<protein>
    <submittedName>
        <fullName evidence="1">Uncharacterized protein</fullName>
    </submittedName>
</protein>
<sequence length="31" mass="3699">MVDITAGIDINHYNTDQYTNWDELWICLDLL</sequence>
<evidence type="ECO:0000313" key="1">
    <source>
        <dbReference type="EMBL" id="VYT90564.1"/>
    </source>
</evidence>
<organism evidence="1">
    <name type="scientific">Parabacteroides merdae</name>
    <dbReference type="NCBI Taxonomy" id="46503"/>
    <lineage>
        <taxon>Bacteria</taxon>
        <taxon>Pseudomonadati</taxon>
        <taxon>Bacteroidota</taxon>
        <taxon>Bacteroidia</taxon>
        <taxon>Bacteroidales</taxon>
        <taxon>Tannerellaceae</taxon>
        <taxon>Parabacteroides</taxon>
    </lineage>
</organism>
<name>A0A6N3AEE2_9BACT</name>
<dbReference type="EMBL" id="CACRUV010000012">
    <property type="protein sequence ID" value="VYT90564.1"/>
    <property type="molecule type" value="Genomic_DNA"/>
</dbReference>
<gene>
    <name evidence="1" type="ORF">PMLFYP103_00131</name>
</gene>
<proteinExistence type="predicted"/>
<dbReference type="AlphaFoldDB" id="A0A6N3AEE2"/>
<reference evidence="1" key="1">
    <citation type="submission" date="2019-11" db="EMBL/GenBank/DDBJ databases">
        <authorList>
            <person name="Feng L."/>
        </authorList>
    </citation>
    <scope>NUCLEOTIDE SEQUENCE</scope>
    <source>
        <strain evidence="1">PmerdaeLFYP103</strain>
    </source>
</reference>
<accession>A0A6N3AEE2</accession>